<evidence type="ECO:0000313" key="2">
    <source>
        <dbReference type="EMBL" id="SFJ36948.1"/>
    </source>
</evidence>
<gene>
    <name evidence="2" type="ORF">SAMN04487893_106111</name>
</gene>
<protein>
    <recommendedName>
        <fullName evidence="4">Lipoprotein</fullName>
    </recommendedName>
</protein>
<organism evidence="2 3">
    <name type="scientific">Myroides guanonis</name>
    <dbReference type="NCBI Taxonomy" id="1150112"/>
    <lineage>
        <taxon>Bacteria</taxon>
        <taxon>Pseudomonadati</taxon>
        <taxon>Bacteroidota</taxon>
        <taxon>Flavobacteriia</taxon>
        <taxon>Flavobacteriales</taxon>
        <taxon>Flavobacteriaceae</taxon>
        <taxon>Myroides</taxon>
    </lineage>
</organism>
<sequence length="306" mass="34015">MMKKKALIVTLSFLSLGAIFFTSCEKESIQSELLDESKVGESIVRVQYNDTLIIRKGISGVLNGSGEFSFKLEMLGKDYMNILTLGFEEGTYPTNINVAKYFFSELGEDVFDSEGEKIGKTGEFGSSLDISRPQYSSGYIKINRVNKLARAVNGEFKIKIFPPLMNELNLRPFEVQGEFINLRYDRVEAQYFDATVDGKSFVSGSAFAQIEEENLVVNSSSSVSEESIKLKFNKDLEQGVYGSVSIEGTYVSPLGVVYNTSKELTKSSLHVRKNESNVISASFTLQLKNKQGGVIEVKGGDFRLPY</sequence>
<keyword evidence="1" id="KW-0732">Signal</keyword>
<dbReference type="RefSeq" id="WP_090678745.1">
    <property type="nucleotide sequence ID" value="NZ_FORU01000006.1"/>
</dbReference>
<reference evidence="3" key="1">
    <citation type="submission" date="2016-10" db="EMBL/GenBank/DDBJ databases">
        <authorList>
            <person name="Varghese N."/>
            <person name="Submissions S."/>
        </authorList>
    </citation>
    <scope>NUCLEOTIDE SEQUENCE [LARGE SCALE GENOMIC DNA]</scope>
    <source>
        <strain evidence="3">DSM 26542</strain>
    </source>
</reference>
<dbReference type="OrthoDB" id="1447041at2"/>
<name>A0A1I3QS90_9FLAO</name>
<evidence type="ECO:0008006" key="4">
    <source>
        <dbReference type="Google" id="ProtNLM"/>
    </source>
</evidence>
<evidence type="ECO:0000256" key="1">
    <source>
        <dbReference type="SAM" id="SignalP"/>
    </source>
</evidence>
<feature type="signal peptide" evidence="1">
    <location>
        <begin position="1"/>
        <end position="20"/>
    </location>
</feature>
<dbReference type="AlphaFoldDB" id="A0A1I3QS90"/>
<dbReference type="EMBL" id="FORU01000006">
    <property type="protein sequence ID" value="SFJ36948.1"/>
    <property type="molecule type" value="Genomic_DNA"/>
</dbReference>
<dbReference type="Proteomes" id="UP000243887">
    <property type="component" value="Unassembled WGS sequence"/>
</dbReference>
<keyword evidence="3" id="KW-1185">Reference proteome</keyword>
<evidence type="ECO:0000313" key="3">
    <source>
        <dbReference type="Proteomes" id="UP000243887"/>
    </source>
</evidence>
<accession>A0A1I3QS90</accession>
<feature type="chain" id="PRO_5017445070" description="Lipoprotein" evidence="1">
    <location>
        <begin position="21"/>
        <end position="306"/>
    </location>
</feature>
<proteinExistence type="predicted"/>
<dbReference type="PROSITE" id="PS51257">
    <property type="entry name" value="PROKAR_LIPOPROTEIN"/>
    <property type="match status" value="1"/>
</dbReference>